<dbReference type="AlphaFoldDB" id="A0A328F795"/>
<dbReference type="OrthoDB" id="9789634at2"/>
<evidence type="ECO:0000259" key="1">
    <source>
        <dbReference type="SMART" id="SM00954"/>
    </source>
</evidence>
<dbReference type="RefSeq" id="WP_111959566.1">
    <property type="nucleotide sequence ID" value="NZ_CP036313.1"/>
</dbReference>
<dbReference type="Proteomes" id="UP000293902">
    <property type="component" value="Chromosome"/>
</dbReference>
<dbReference type="Gene3D" id="1.10.287.860">
    <property type="entry name" value="Nucleotidyltransferase"/>
    <property type="match status" value="1"/>
</dbReference>
<dbReference type="InterPro" id="IPR007685">
    <property type="entry name" value="RelA_SpoT"/>
</dbReference>
<dbReference type="PANTHER" id="PTHR47837:SF1">
    <property type="entry name" value="GTP PYROPHOSPHOKINASE YJBM"/>
    <property type="match status" value="1"/>
</dbReference>
<dbReference type="InterPro" id="IPR043519">
    <property type="entry name" value="NT_sf"/>
</dbReference>
<evidence type="ECO:0000313" key="4">
    <source>
        <dbReference type="Proteomes" id="UP000248798"/>
    </source>
</evidence>
<keyword evidence="5" id="KW-1185">Reference proteome</keyword>
<sequence length="234" mass="27000">MEDLKQTLALMDEAGSCGFDITRALLKKFDFQKGFFQELKKDIDISRLALSKALGTITGILKNFENEKNYSVFEKTTQSRVKNHHSIFSKLIRKEFTDARAYKQFDDLSGFRIIVKYISDAYEILNRINSSPQGSCIVKKIKDKIATPNDDGYRAIHVILEVPVENIGFKPRVEVQIRTGFQNAWATKTHELTYKNDHILEQFTAEFKAFSDLLYEADNKCVELKQKILKEVED</sequence>
<gene>
    <name evidence="3" type="ORF">DO021_18885</name>
    <name evidence="2" type="ORF">EYB58_09630</name>
</gene>
<feature type="domain" description="RelA/SpoT" evidence="1">
    <location>
        <begin position="79"/>
        <end position="200"/>
    </location>
</feature>
<evidence type="ECO:0000313" key="2">
    <source>
        <dbReference type="EMBL" id="QBH13155.1"/>
    </source>
</evidence>
<protein>
    <recommendedName>
        <fullName evidence="1">RelA/SpoT domain-containing protein</fullName>
    </recommendedName>
</protein>
<dbReference type="EMBL" id="QLNI01000047">
    <property type="protein sequence ID" value="RAM00451.1"/>
    <property type="molecule type" value="Genomic_DNA"/>
</dbReference>
<dbReference type="PANTHER" id="PTHR47837">
    <property type="entry name" value="GTP PYROPHOSPHOKINASE YJBM"/>
    <property type="match status" value="1"/>
</dbReference>
<dbReference type="GO" id="GO:0015969">
    <property type="term" value="P:guanosine tetraphosphate metabolic process"/>
    <property type="evidence" value="ECO:0007669"/>
    <property type="project" value="InterPro"/>
</dbReference>
<name>A0A328F795_9BACT</name>
<dbReference type="Gene3D" id="3.30.460.10">
    <property type="entry name" value="Beta Polymerase, domain 2"/>
    <property type="match status" value="1"/>
</dbReference>
<evidence type="ECO:0000313" key="3">
    <source>
        <dbReference type="EMBL" id="RAM00451.1"/>
    </source>
</evidence>
<proteinExistence type="predicted"/>
<dbReference type="SUPFAM" id="SSF81301">
    <property type="entry name" value="Nucleotidyltransferase"/>
    <property type="match status" value="1"/>
</dbReference>
<reference evidence="3 4" key="1">
    <citation type="submission" date="2018-06" db="EMBL/GenBank/DDBJ databases">
        <title>Complete Genome Sequence of Desulfobacter hydrogenophilus (DSM3380).</title>
        <authorList>
            <person name="Marietou A."/>
            <person name="Schreiber L."/>
            <person name="Marshall I."/>
            <person name="Jorgensen B."/>
        </authorList>
    </citation>
    <scope>NUCLEOTIDE SEQUENCE [LARGE SCALE GENOMIC DNA]</scope>
    <source>
        <strain evidence="3 4">DSM 3380</strain>
    </source>
</reference>
<dbReference type="InterPro" id="IPR052366">
    <property type="entry name" value="GTP_Pyrophosphokinase"/>
</dbReference>
<dbReference type="CDD" id="cd05399">
    <property type="entry name" value="NT_Rel-Spo_like"/>
    <property type="match status" value="1"/>
</dbReference>
<dbReference type="Proteomes" id="UP000248798">
    <property type="component" value="Unassembled WGS sequence"/>
</dbReference>
<dbReference type="Pfam" id="PF04607">
    <property type="entry name" value="RelA_SpoT"/>
    <property type="match status" value="1"/>
</dbReference>
<organism evidence="3 4">
    <name type="scientific">Desulfobacter hydrogenophilus</name>
    <dbReference type="NCBI Taxonomy" id="2291"/>
    <lineage>
        <taxon>Bacteria</taxon>
        <taxon>Pseudomonadati</taxon>
        <taxon>Thermodesulfobacteriota</taxon>
        <taxon>Desulfobacteria</taxon>
        <taxon>Desulfobacterales</taxon>
        <taxon>Desulfobacteraceae</taxon>
        <taxon>Desulfobacter</taxon>
    </lineage>
</organism>
<evidence type="ECO:0000313" key="5">
    <source>
        <dbReference type="Proteomes" id="UP000293902"/>
    </source>
</evidence>
<dbReference type="EMBL" id="CP036313">
    <property type="protein sequence ID" value="QBH13155.1"/>
    <property type="molecule type" value="Genomic_DNA"/>
</dbReference>
<dbReference type="SMART" id="SM00954">
    <property type="entry name" value="RelA_SpoT"/>
    <property type="match status" value="1"/>
</dbReference>
<reference evidence="2 5" key="2">
    <citation type="submission" date="2019-02" db="EMBL/GenBank/DDBJ databases">
        <title>Complete genome sequence of Desulfobacter hydrogenophilus AcRS1.</title>
        <authorList>
            <person name="Marietou A."/>
            <person name="Lund M.B."/>
            <person name="Marshall I.P.G."/>
            <person name="Schreiber L."/>
            <person name="Jorgensen B."/>
        </authorList>
    </citation>
    <scope>NUCLEOTIDE SEQUENCE [LARGE SCALE GENOMIC DNA]</scope>
    <source>
        <strain evidence="2 5">AcRS1</strain>
    </source>
</reference>
<accession>A0A328F795</accession>